<dbReference type="Pfam" id="PF04391">
    <property type="entry name" value="DUF533"/>
    <property type="match status" value="1"/>
</dbReference>
<organism evidence="1 2">
    <name type="scientific">Nitrincola nitratireducens</name>
    <dbReference type="NCBI Taxonomy" id="1229521"/>
    <lineage>
        <taxon>Bacteria</taxon>
        <taxon>Pseudomonadati</taxon>
        <taxon>Pseudomonadota</taxon>
        <taxon>Gammaproteobacteria</taxon>
        <taxon>Oceanospirillales</taxon>
        <taxon>Oceanospirillaceae</taxon>
        <taxon>Nitrincola</taxon>
    </lineage>
</organism>
<name>W9UZQ6_9GAMM</name>
<reference evidence="1 2" key="2">
    <citation type="journal article" date="2015" name="Syst. Appl. Microbiol.">
        <title>Nitrincola nitratireducens sp. nov. isolated from a haloalkaline crater lake.</title>
        <authorList>
            <person name="Singh A."/>
            <person name="Vaidya B."/>
            <person name="Tanuku N.R."/>
            <person name="Pinnaka A.K."/>
        </authorList>
    </citation>
    <scope>NUCLEOTIDE SEQUENCE [LARGE SCALE GENOMIC DNA]</scope>
    <source>
        <strain evidence="1 2">AK23</strain>
    </source>
</reference>
<dbReference type="Gene3D" id="1.10.3680.10">
    <property type="entry name" value="TerB-like"/>
    <property type="match status" value="1"/>
</dbReference>
<dbReference type="STRING" id="1229521.D791_02759"/>
<dbReference type="AlphaFoldDB" id="W9UZQ6"/>
<dbReference type="EMBL" id="AONB01000015">
    <property type="protein sequence ID" value="EXJ10201.1"/>
    <property type="molecule type" value="Genomic_DNA"/>
</dbReference>
<evidence type="ECO:0000313" key="2">
    <source>
        <dbReference type="Proteomes" id="UP000019464"/>
    </source>
</evidence>
<dbReference type="PATRIC" id="fig|1229521.3.peg.2788"/>
<keyword evidence="2" id="KW-1185">Reference proteome</keyword>
<dbReference type="RefSeq" id="WP_036512222.1">
    <property type="nucleotide sequence ID" value="NZ_AONB01000015.1"/>
</dbReference>
<protein>
    <submittedName>
        <fullName evidence="1">Inner membrane protein yebE</fullName>
    </submittedName>
</protein>
<dbReference type="Proteomes" id="UP000019464">
    <property type="component" value="Unassembled WGS sequence"/>
</dbReference>
<dbReference type="OrthoDB" id="5459344at2"/>
<dbReference type="InterPro" id="IPR007486">
    <property type="entry name" value="YebE"/>
</dbReference>
<dbReference type="CDD" id="cd07178">
    <property type="entry name" value="terB_like_YebE"/>
    <property type="match status" value="1"/>
</dbReference>
<accession>W9UZQ6</accession>
<dbReference type="InterPro" id="IPR029024">
    <property type="entry name" value="TerB-like"/>
</dbReference>
<evidence type="ECO:0000313" key="1">
    <source>
        <dbReference type="EMBL" id="EXJ10201.1"/>
    </source>
</evidence>
<dbReference type="SUPFAM" id="SSF158682">
    <property type="entry name" value="TerB-like"/>
    <property type="match status" value="1"/>
</dbReference>
<sequence>MNTSNFLDMLLKKGTELVNQQSSSLSSVKDKLPNELGGLLSGKTGAALGGGALGLLLGSKKARKMGGKVAAYGGLAALGVMAYKAYGNWQQQQALAGQTVAEPQTLDRLPAPEVEVHSQAVMRALIGAAKADGHIDDRERELIDQALEQQGADLSMVQWVDAELKKPLDPAEVAASAKTPEMAAEMYLASLLVIDEQSYMERVYLKELAVQLKLTPELVAELERQVADAK</sequence>
<gene>
    <name evidence="1" type="primary">yebE</name>
    <name evidence="1" type="ORF">D791_02759</name>
</gene>
<reference evidence="2" key="1">
    <citation type="submission" date="2012-11" db="EMBL/GenBank/DDBJ databases">
        <authorList>
            <person name="Singh A."/>
            <person name="Pinnaka A.K."/>
            <person name="Vaidya B."/>
        </authorList>
    </citation>
    <scope>NUCLEOTIDE SEQUENCE [LARGE SCALE GENOMIC DNA]</scope>
    <source>
        <strain evidence="2">AK23</strain>
    </source>
</reference>
<proteinExistence type="predicted"/>
<comment type="caution">
    <text evidence="1">The sequence shown here is derived from an EMBL/GenBank/DDBJ whole genome shotgun (WGS) entry which is preliminary data.</text>
</comment>